<dbReference type="InterPro" id="IPR013106">
    <property type="entry name" value="Ig_V-set"/>
</dbReference>
<dbReference type="InterPro" id="IPR042625">
    <property type="entry name" value="JAM2"/>
</dbReference>
<keyword evidence="1" id="KW-0812">Transmembrane</keyword>
<evidence type="ECO:0000313" key="3">
    <source>
        <dbReference type="Ensembl" id="ENSEEEP00000054891.1"/>
    </source>
</evidence>
<dbReference type="PROSITE" id="PS50835">
    <property type="entry name" value="IG_LIKE"/>
    <property type="match status" value="2"/>
</dbReference>
<dbReference type="InterPro" id="IPR003598">
    <property type="entry name" value="Ig_sub2"/>
</dbReference>
<feature type="domain" description="Ig-like" evidence="2">
    <location>
        <begin position="1"/>
        <end position="93"/>
    </location>
</feature>
<evidence type="ECO:0000313" key="4">
    <source>
        <dbReference type="Proteomes" id="UP000314983"/>
    </source>
</evidence>
<dbReference type="GeneTree" id="ENSGT00940000165208"/>
<sequence>IPRVEVQENSDAVLSCEFKTEKDQNPRIEWKKKDKEVSFVYFNGNFRGPFKARAKIEGATVTLRKVTLKDAGQYRCEVSAHLDSVMLGETNVTLKVLVPPHTPTCDIPSSALTASRVELRCSDQISIPPAEYFWYKDRKPLVPPRQANASYTVNQRTGVLTFLTVTRADTGQYHCEARNGVGQPKSCVGKHMNIDDLNIPAVITGIVLVCLVISVCTLGACYAHRQGYFSRKSFWIPQCHGVAHISSQNLNRTEDIPHAGYGPPSQDVSINCKVSCFVNLATKPND</sequence>
<dbReference type="InterPro" id="IPR036179">
    <property type="entry name" value="Ig-like_dom_sf"/>
</dbReference>
<keyword evidence="4" id="KW-1185">Reference proteome</keyword>
<dbReference type="GO" id="GO:0070160">
    <property type="term" value="C:tight junction"/>
    <property type="evidence" value="ECO:0007669"/>
    <property type="project" value="TreeGrafter"/>
</dbReference>
<dbReference type="Pfam" id="PF13927">
    <property type="entry name" value="Ig_3"/>
    <property type="match status" value="1"/>
</dbReference>
<organism evidence="3 4">
    <name type="scientific">Electrophorus electricus</name>
    <name type="common">Electric eel</name>
    <name type="synonym">Gymnotus electricus</name>
    <dbReference type="NCBI Taxonomy" id="8005"/>
    <lineage>
        <taxon>Eukaryota</taxon>
        <taxon>Metazoa</taxon>
        <taxon>Chordata</taxon>
        <taxon>Craniata</taxon>
        <taxon>Vertebrata</taxon>
        <taxon>Euteleostomi</taxon>
        <taxon>Actinopterygii</taxon>
        <taxon>Neopterygii</taxon>
        <taxon>Teleostei</taxon>
        <taxon>Ostariophysi</taxon>
        <taxon>Gymnotiformes</taxon>
        <taxon>Gymnotoidei</taxon>
        <taxon>Gymnotidae</taxon>
        <taxon>Electrophorus</taxon>
    </lineage>
</organism>
<dbReference type="Proteomes" id="UP000314983">
    <property type="component" value="Chromosome 16"/>
</dbReference>
<feature type="domain" description="Ig-like" evidence="2">
    <location>
        <begin position="99"/>
        <end position="180"/>
    </location>
</feature>
<dbReference type="InterPro" id="IPR013783">
    <property type="entry name" value="Ig-like_fold"/>
</dbReference>
<proteinExistence type="predicted"/>
<dbReference type="GO" id="GO:0009986">
    <property type="term" value="C:cell surface"/>
    <property type="evidence" value="ECO:0007669"/>
    <property type="project" value="TreeGrafter"/>
</dbReference>
<protein>
    <recommendedName>
        <fullName evidence="2">Ig-like domain-containing protein</fullName>
    </recommendedName>
</protein>
<dbReference type="Ensembl" id="ENSEEET00000055664.1">
    <property type="protein sequence ID" value="ENSEEEP00000054891.1"/>
    <property type="gene ID" value="ENSEEEG00000020378.2"/>
</dbReference>
<dbReference type="GO" id="GO:0005886">
    <property type="term" value="C:plasma membrane"/>
    <property type="evidence" value="ECO:0007669"/>
    <property type="project" value="TreeGrafter"/>
</dbReference>
<dbReference type="PANTHER" id="PTHR44663">
    <property type="entry name" value="JUNCTIONAL ADHESION MOLECULE B"/>
    <property type="match status" value="1"/>
</dbReference>
<dbReference type="Pfam" id="PF07686">
    <property type="entry name" value="V-set"/>
    <property type="match status" value="1"/>
</dbReference>
<feature type="transmembrane region" description="Helical" evidence="1">
    <location>
        <begin position="201"/>
        <end position="223"/>
    </location>
</feature>
<accession>A0AAY5ED56</accession>
<dbReference type="GO" id="GO:0098636">
    <property type="term" value="C:protein complex involved in cell adhesion"/>
    <property type="evidence" value="ECO:0007669"/>
    <property type="project" value="TreeGrafter"/>
</dbReference>
<evidence type="ECO:0000256" key="1">
    <source>
        <dbReference type="SAM" id="Phobius"/>
    </source>
</evidence>
<dbReference type="InterPro" id="IPR003599">
    <property type="entry name" value="Ig_sub"/>
</dbReference>
<dbReference type="AlphaFoldDB" id="A0AAY5ED56"/>
<dbReference type="SUPFAM" id="SSF48726">
    <property type="entry name" value="Immunoglobulin"/>
    <property type="match status" value="2"/>
</dbReference>
<reference evidence="3" key="3">
    <citation type="submission" date="2025-09" db="UniProtKB">
        <authorList>
            <consortium name="Ensembl"/>
        </authorList>
    </citation>
    <scope>IDENTIFICATION</scope>
</reference>
<dbReference type="InterPro" id="IPR007110">
    <property type="entry name" value="Ig-like_dom"/>
</dbReference>
<dbReference type="SMART" id="SM00409">
    <property type="entry name" value="IG"/>
    <property type="match status" value="2"/>
</dbReference>
<keyword evidence="1" id="KW-1133">Transmembrane helix</keyword>
<name>A0AAY5ED56_ELEEL</name>
<dbReference type="PANTHER" id="PTHR44663:SF2">
    <property type="entry name" value="JUNCTIONAL ADHESION MOLECULE B"/>
    <property type="match status" value="1"/>
</dbReference>
<reference evidence="3" key="2">
    <citation type="submission" date="2025-08" db="UniProtKB">
        <authorList>
            <consortium name="Ensembl"/>
        </authorList>
    </citation>
    <scope>IDENTIFICATION</scope>
</reference>
<dbReference type="SMART" id="SM00406">
    <property type="entry name" value="IGv"/>
    <property type="match status" value="1"/>
</dbReference>
<dbReference type="Gene3D" id="2.60.40.10">
    <property type="entry name" value="Immunoglobulins"/>
    <property type="match status" value="2"/>
</dbReference>
<dbReference type="GO" id="GO:0007159">
    <property type="term" value="P:leukocyte cell-cell adhesion"/>
    <property type="evidence" value="ECO:0007669"/>
    <property type="project" value="TreeGrafter"/>
</dbReference>
<keyword evidence="1" id="KW-0472">Membrane</keyword>
<dbReference type="SMART" id="SM00408">
    <property type="entry name" value="IGc2"/>
    <property type="match status" value="2"/>
</dbReference>
<reference evidence="3 4" key="1">
    <citation type="submission" date="2020-05" db="EMBL/GenBank/DDBJ databases">
        <title>Electrophorus electricus (electric eel) genome, fEleEle1, primary haplotype.</title>
        <authorList>
            <person name="Myers G."/>
            <person name="Meyer A."/>
            <person name="Fedrigo O."/>
            <person name="Formenti G."/>
            <person name="Rhie A."/>
            <person name="Tracey A."/>
            <person name="Sims Y."/>
            <person name="Jarvis E.D."/>
        </authorList>
    </citation>
    <scope>NUCLEOTIDE SEQUENCE [LARGE SCALE GENOMIC DNA]</scope>
</reference>
<evidence type="ECO:0000259" key="2">
    <source>
        <dbReference type="PROSITE" id="PS50835"/>
    </source>
</evidence>